<dbReference type="PANTHER" id="PTHR34298">
    <property type="entry name" value="SEGREGATION AND CONDENSATION PROTEIN B"/>
    <property type="match status" value="1"/>
</dbReference>
<dbReference type="InterPro" id="IPR005234">
    <property type="entry name" value="ScpB_csome_segregation"/>
</dbReference>
<reference evidence="6 7" key="1">
    <citation type="submission" date="2020-08" db="EMBL/GenBank/DDBJ databases">
        <title>A Genomic Blueprint of the Chicken Gut Microbiome.</title>
        <authorList>
            <person name="Gilroy R."/>
            <person name="Ravi A."/>
            <person name="Getino M."/>
            <person name="Pursley I."/>
            <person name="Horton D.L."/>
            <person name="Alikhan N.-F."/>
            <person name="Baker D."/>
            <person name="Gharbi K."/>
            <person name="Hall N."/>
            <person name="Watson M."/>
            <person name="Adriaenssens E.M."/>
            <person name="Foster-Nyarko E."/>
            <person name="Jarju S."/>
            <person name="Secka A."/>
            <person name="Antonio M."/>
            <person name="Oren A."/>
            <person name="Chaudhuri R."/>
            <person name="La Ragione R.M."/>
            <person name="Hildebrand F."/>
            <person name="Pallen M.J."/>
        </authorList>
    </citation>
    <scope>NUCLEOTIDE SEQUENCE [LARGE SCALE GENOMIC DNA]</scope>
    <source>
        <strain evidence="6 7">Sa3CUN1</strain>
    </source>
</reference>
<evidence type="ECO:0000256" key="2">
    <source>
        <dbReference type="ARBA" id="ARBA00022618"/>
    </source>
</evidence>
<dbReference type="Proteomes" id="UP000640335">
    <property type="component" value="Unassembled WGS sequence"/>
</dbReference>
<dbReference type="SUPFAM" id="SSF46785">
    <property type="entry name" value="Winged helix' DNA-binding domain"/>
    <property type="match status" value="2"/>
</dbReference>
<name>A0ABR8Q251_9CLOT</name>
<evidence type="ECO:0000256" key="5">
    <source>
        <dbReference type="HAMAP-Rule" id="MF_01804"/>
    </source>
</evidence>
<proteinExistence type="inferred from homology"/>
<dbReference type="Pfam" id="PF04079">
    <property type="entry name" value="SMC_ScpB"/>
    <property type="match status" value="1"/>
</dbReference>
<dbReference type="InterPro" id="IPR036388">
    <property type="entry name" value="WH-like_DNA-bd_sf"/>
</dbReference>
<organism evidence="6 7">
    <name type="scientific">Clostridium gallinarum</name>
    <dbReference type="NCBI Taxonomy" id="2762246"/>
    <lineage>
        <taxon>Bacteria</taxon>
        <taxon>Bacillati</taxon>
        <taxon>Bacillota</taxon>
        <taxon>Clostridia</taxon>
        <taxon>Eubacteriales</taxon>
        <taxon>Clostridiaceae</taxon>
        <taxon>Clostridium</taxon>
    </lineage>
</organism>
<evidence type="ECO:0000256" key="1">
    <source>
        <dbReference type="ARBA" id="ARBA00022490"/>
    </source>
</evidence>
<keyword evidence="4 5" id="KW-0131">Cell cycle</keyword>
<evidence type="ECO:0000256" key="4">
    <source>
        <dbReference type="ARBA" id="ARBA00023306"/>
    </source>
</evidence>
<dbReference type="PIRSF" id="PIRSF019345">
    <property type="entry name" value="ScpB"/>
    <property type="match status" value="1"/>
</dbReference>
<dbReference type="PANTHER" id="PTHR34298:SF2">
    <property type="entry name" value="SEGREGATION AND CONDENSATION PROTEIN B"/>
    <property type="match status" value="1"/>
</dbReference>
<dbReference type="RefSeq" id="WP_191749187.1">
    <property type="nucleotide sequence ID" value="NZ_JACSQZ010000012.1"/>
</dbReference>
<gene>
    <name evidence="5" type="primary">scpB</name>
    <name evidence="6" type="ORF">H9660_05055</name>
</gene>
<keyword evidence="1 5" id="KW-0963">Cytoplasm</keyword>
<dbReference type="HAMAP" id="MF_01804">
    <property type="entry name" value="ScpB"/>
    <property type="match status" value="1"/>
</dbReference>
<comment type="function">
    <text evidence="5">Participates in chromosomal partition during cell division. May act via the formation of a condensin-like complex containing Smc and ScpA that pull DNA away from mid-cell into both cell halves.</text>
</comment>
<sequence>MNKIEVEQYEFEQISSKPRIKSIIESLLFVSGDPLTVKDLSNALEISIKTIKTILEEMMNEYENEKRGIKLISINGEYQLVSKAENSNYIQKLLKKNKRQSLSQASLESLAIIAYKQPITRVDIDEIRGVKSESAMQRLLEKDLIKEVGRLEVPGRPILYGTTDEFLRQFGLKELKELPSLDLYEDKDSEIVENMEEILKEI</sequence>
<comment type="caution">
    <text evidence="6">The sequence shown here is derived from an EMBL/GenBank/DDBJ whole genome shotgun (WGS) entry which is preliminary data.</text>
</comment>
<evidence type="ECO:0000313" key="7">
    <source>
        <dbReference type="Proteomes" id="UP000640335"/>
    </source>
</evidence>
<keyword evidence="3 5" id="KW-0159">Chromosome partition</keyword>
<dbReference type="EMBL" id="JACSQZ010000012">
    <property type="protein sequence ID" value="MBD7914507.1"/>
    <property type="molecule type" value="Genomic_DNA"/>
</dbReference>
<comment type="subcellular location">
    <subcellularLocation>
        <location evidence="5">Cytoplasm</location>
    </subcellularLocation>
    <text evidence="5">Associated with two foci at the outer edges of the nucleoid region in young cells, and at four foci within both cell halves in older cells.</text>
</comment>
<protein>
    <recommendedName>
        <fullName evidence="5">Segregation and condensation protein B</fullName>
    </recommendedName>
</protein>
<comment type="similarity">
    <text evidence="5">Belongs to the ScpB family.</text>
</comment>
<evidence type="ECO:0000256" key="3">
    <source>
        <dbReference type="ARBA" id="ARBA00022829"/>
    </source>
</evidence>
<evidence type="ECO:0000313" key="6">
    <source>
        <dbReference type="EMBL" id="MBD7914507.1"/>
    </source>
</evidence>
<dbReference type="Gene3D" id="1.10.10.10">
    <property type="entry name" value="Winged helix-like DNA-binding domain superfamily/Winged helix DNA-binding domain"/>
    <property type="match status" value="2"/>
</dbReference>
<comment type="subunit">
    <text evidence="5">Homodimer. Homodimerization may be required to stabilize the binding of ScpA to the Smc head domains. Component of a cohesin-like complex composed of ScpA, ScpB and the Smc homodimer, in which ScpA and ScpB bind to the head domain of Smc. The presence of the three proteins is required for the association of the complex with DNA.</text>
</comment>
<keyword evidence="2 5" id="KW-0132">Cell division</keyword>
<dbReference type="InterPro" id="IPR036390">
    <property type="entry name" value="WH_DNA-bd_sf"/>
</dbReference>
<dbReference type="NCBIfam" id="TIGR00281">
    <property type="entry name" value="SMC-Scp complex subunit ScpB"/>
    <property type="match status" value="1"/>
</dbReference>
<keyword evidence="7" id="KW-1185">Reference proteome</keyword>
<accession>A0ABR8Q251</accession>